<dbReference type="OrthoDB" id="199717at2759"/>
<dbReference type="AlphaFoldDB" id="A0A8M1EZ03"/>
<sequence length="126" mass="14730">MAAQEAVAGKVPVDSVEEAEQTLAAPAELAAQKREQRLRKFRELHLKRNEARKLNHQKLWRKIKDLNYLQSGRLKKLVWNGSCRKKKRKNGEEFYPTSNSLLHGTHVPSTEEIDRMVIDWEKQIEK</sequence>
<proteinExistence type="inferred from homology"/>
<dbReference type="Pfam" id="PF08231">
    <property type="entry name" value="SYF2"/>
    <property type="match status" value="1"/>
</dbReference>
<keyword evidence="4 8" id="KW-0747">Spliceosome</keyword>
<comment type="subunit">
    <text evidence="8">May be part of a spliceosome complex.</text>
</comment>
<evidence type="ECO:0000256" key="7">
    <source>
        <dbReference type="ARBA" id="ARBA00045277"/>
    </source>
</evidence>
<comment type="function">
    <text evidence="7">Involved in pre-mRNA splicing as component of the spliceosome.</text>
</comment>
<organism evidence="9 10">
    <name type="scientific">Ursus maritimus</name>
    <name type="common">Polar bear</name>
    <name type="synonym">Thalarctos maritimus</name>
    <dbReference type="NCBI Taxonomy" id="29073"/>
    <lineage>
        <taxon>Eukaryota</taxon>
        <taxon>Metazoa</taxon>
        <taxon>Chordata</taxon>
        <taxon>Craniata</taxon>
        <taxon>Vertebrata</taxon>
        <taxon>Euteleostomi</taxon>
        <taxon>Mammalia</taxon>
        <taxon>Eutheria</taxon>
        <taxon>Laurasiatheria</taxon>
        <taxon>Carnivora</taxon>
        <taxon>Caniformia</taxon>
        <taxon>Ursidae</taxon>
        <taxon>Ursus</taxon>
    </lineage>
</organism>
<keyword evidence="5 8" id="KW-0508">mRNA splicing</keyword>
<dbReference type="GeneID" id="103666536"/>
<dbReference type="GO" id="GO:0071014">
    <property type="term" value="C:post-mRNA release spliceosomal complex"/>
    <property type="evidence" value="ECO:0007669"/>
    <property type="project" value="TreeGrafter"/>
</dbReference>
<comment type="subcellular location">
    <subcellularLocation>
        <location evidence="1 8">Nucleus</location>
    </subcellularLocation>
</comment>
<keyword evidence="9" id="KW-1185">Reference proteome</keyword>
<dbReference type="KEGG" id="umr:103666536"/>
<name>A0A8M1EZ03_URSMA</name>
<evidence type="ECO:0000256" key="6">
    <source>
        <dbReference type="ARBA" id="ARBA00023242"/>
    </source>
</evidence>
<evidence type="ECO:0000256" key="5">
    <source>
        <dbReference type="ARBA" id="ARBA00023187"/>
    </source>
</evidence>
<keyword evidence="3 8" id="KW-0507">mRNA processing</keyword>
<protein>
    <recommendedName>
        <fullName evidence="8">Pre-mRNA-splicing factor SYF2</fullName>
    </recommendedName>
</protein>
<reference evidence="10" key="1">
    <citation type="submission" date="2025-08" db="UniProtKB">
        <authorList>
            <consortium name="RefSeq"/>
        </authorList>
    </citation>
    <scope>IDENTIFICATION</scope>
    <source>
        <tissue evidence="10">Whole blood</tissue>
    </source>
</reference>
<gene>
    <name evidence="10" type="primary">LOC103666536</name>
</gene>
<accession>A0A8M1EZ03</accession>
<evidence type="ECO:0000256" key="2">
    <source>
        <dbReference type="ARBA" id="ARBA00010028"/>
    </source>
</evidence>
<keyword evidence="6 8" id="KW-0539">Nucleus</keyword>
<evidence type="ECO:0000256" key="3">
    <source>
        <dbReference type="ARBA" id="ARBA00022664"/>
    </source>
</evidence>
<dbReference type="GO" id="GO:0000398">
    <property type="term" value="P:mRNA splicing, via spliceosome"/>
    <property type="evidence" value="ECO:0007669"/>
    <property type="project" value="UniProtKB-UniRule"/>
</dbReference>
<dbReference type="PANTHER" id="PTHR13264:SF5">
    <property type="entry name" value="PRE-MRNA-SPLICING FACTOR SYF2"/>
    <property type="match status" value="1"/>
</dbReference>
<dbReference type="PANTHER" id="PTHR13264">
    <property type="entry name" value="GCIP-INTERACTING PROTEIN P29"/>
    <property type="match status" value="1"/>
</dbReference>
<evidence type="ECO:0000256" key="4">
    <source>
        <dbReference type="ARBA" id="ARBA00022728"/>
    </source>
</evidence>
<dbReference type="GO" id="GO:0071013">
    <property type="term" value="C:catalytic step 2 spliceosome"/>
    <property type="evidence" value="ECO:0007669"/>
    <property type="project" value="TreeGrafter"/>
</dbReference>
<evidence type="ECO:0000256" key="1">
    <source>
        <dbReference type="ARBA" id="ARBA00004123"/>
    </source>
</evidence>
<dbReference type="GO" id="GO:0000974">
    <property type="term" value="C:Prp19 complex"/>
    <property type="evidence" value="ECO:0007669"/>
    <property type="project" value="TreeGrafter"/>
</dbReference>
<dbReference type="InterPro" id="IPR013260">
    <property type="entry name" value="mRNA_splic_SYF2"/>
</dbReference>
<comment type="similarity">
    <text evidence="2 8">Belongs to the SYF2 family.</text>
</comment>
<evidence type="ECO:0000313" key="10">
    <source>
        <dbReference type="RefSeq" id="XP_040474940.1"/>
    </source>
</evidence>
<dbReference type="RefSeq" id="XP_040474940.1">
    <property type="nucleotide sequence ID" value="XM_040619006.1"/>
</dbReference>
<evidence type="ECO:0000256" key="8">
    <source>
        <dbReference type="RuleBase" id="RU367148"/>
    </source>
</evidence>
<dbReference type="Proteomes" id="UP000261680">
    <property type="component" value="Unplaced"/>
</dbReference>
<evidence type="ECO:0000313" key="9">
    <source>
        <dbReference type="Proteomes" id="UP000261680"/>
    </source>
</evidence>